<protein>
    <submittedName>
        <fullName evidence="1">DUF2757 family protein</fullName>
    </submittedName>
</protein>
<name>A0ABR8T5R3_9BACL</name>
<accession>A0ABR8T5R3</accession>
<reference evidence="1 2" key="1">
    <citation type="submission" date="2020-08" db="EMBL/GenBank/DDBJ databases">
        <title>A Genomic Blueprint of the Chicken Gut Microbiome.</title>
        <authorList>
            <person name="Gilroy R."/>
            <person name="Ravi A."/>
            <person name="Getino M."/>
            <person name="Pursley I."/>
            <person name="Horton D.L."/>
            <person name="Alikhan N.-F."/>
            <person name="Baker D."/>
            <person name="Gharbi K."/>
            <person name="Hall N."/>
            <person name="Watson M."/>
            <person name="Adriaenssens E.M."/>
            <person name="Foster-Nyarko E."/>
            <person name="Jarju S."/>
            <person name="Secka A."/>
            <person name="Antonio M."/>
            <person name="Oren A."/>
            <person name="Chaudhuri R."/>
            <person name="La Ragione R.M."/>
            <person name="Hildebrand F."/>
            <person name="Pallen M.J."/>
        </authorList>
    </citation>
    <scope>NUCLEOTIDE SEQUENCE [LARGE SCALE GENOMIC DNA]</scope>
    <source>
        <strain evidence="1 2">Sa2BVA9</strain>
    </source>
</reference>
<comment type="caution">
    <text evidence="1">The sequence shown here is derived from an EMBL/GenBank/DDBJ whole genome shotgun (WGS) entry which is preliminary data.</text>
</comment>
<evidence type="ECO:0000313" key="2">
    <source>
        <dbReference type="Proteomes" id="UP000608071"/>
    </source>
</evidence>
<organism evidence="1 2">
    <name type="scientific">Paenibacillus gallinarum</name>
    <dbReference type="NCBI Taxonomy" id="2762232"/>
    <lineage>
        <taxon>Bacteria</taxon>
        <taxon>Bacillati</taxon>
        <taxon>Bacillota</taxon>
        <taxon>Bacilli</taxon>
        <taxon>Bacillales</taxon>
        <taxon>Paenibacillaceae</taxon>
        <taxon>Paenibacillus</taxon>
    </lineage>
</organism>
<dbReference type="RefSeq" id="WP_191804393.1">
    <property type="nucleotide sequence ID" value="NZ_JACSQL010000017.1"/>
</dbReference>
<proteinExistence type="predicted"/>
<evidence type="ECO:0000313" key="1">
    <source>
        <dbReference type="EMBL" id="MBD7970888.1"/>
    </source>
</evidence>
<keyword evidence="2" id="KW-1185">Reference proteome</keyword>
<gene>
    <name evidence="1" type="ORF">H9647_22745</name>
</gene>
<sequence length="76" mass="8503">MQIHYVCRHCRSAIGSIEADHATEVRLGLHFLTPSERQDIIAYNSKGEMIVSITCSYCTEAIMDHPELSLIASPLQ</sequence>
<dbReference type="InterPro" id="IPR020115">
    <property type="entry name" value="Fin"/>
</dbReference>
<dbReference type="Proteomes" id="UP000608071">
    <property type="component" value="Unassembled WGS sequence"/>
</dbReference>
<dbReference type="EMBL" id="JACSQL010000017">
    <property type="protein sequence ID" value="MBD7970888.1"/>
    <property type="molecule type" value="Genomic_DNA"/>
</dbReference>
<dbReference type="Pfam" id="PF10955">
    <property type="entry name" value="Fin"/>
    <property type="match status" value="1"/>
</dbReference>